<feature type="transmembrane region" description="Helical" evidence="6">
    <location>
        <begin position="233"/>
        <end position="255"/>
    </location>
</feature>
<feature type="transmembrane region" description="Helical" evidence="6">
    <location>
        <begin position="144"/>
        <end position="163"/>
    </location>
</feature>
<keyword evidence="3 6" id="KW-0812">Transmembrane</keyword>
<evidence type="ECO:0000256" key="4">
    <source>
        <dbReference type="ARBA" id="ARBA00022989"/>
    </source>
</evidence>
<dbReference type="RefSeq" id="WP_069292319.1">
    <property type="nucleotide sequence ID" value="NZ_CP140110.1"/>
</dbReference>
<keyword evidence="5 6" id="KW-0472">Membrane</keyword>
<evidence type="ECO:0000256" key="3">
    <source>
        <dbReference type="ARBA" id="ARBA00022692"/>
    </source>
</evidence>
<sequence length="337" mass="38552">MRLSVRQQALIWVLVYATLIFIAFAVYKTLLYVFVFSLVSILVVNFILKNLMKIKIPYWLAVTISLVLYFSVLIYAFVNIIPVVAKQVGSFYEFMQRILDSKYWENYLSDNPEFSETVGKIVEWAKPKLTELFSYIALNFAKQLPQALVVIFYSVLFTVYITIYTRWTTNSIPGLFPMKVRPLIEDFLRKLGSALSSYVDVLLLGAIIVSVSFYVLFSVYLPEYTVLLSFWGFVTNLIPIVGVVIEWIPILIVSLGLGLRGFIIVNVVVMLIHLGAFLFFIFVMKKRADINPVLILIFIFLVGLGYGMVGTFFAVPVAIFFVTLWNEFVRGELESLS</sequence>
<dbReference type="STRING" id="1008305.A4H02_01245"/>
<accession>A0A1E3G597</accession>
<evidence type="ECO:0000256" key="2">
    <source>
        <dbReference type="ARBA" id="ARBA00009773"/>
    </source>
</evidence>
<feature type="transmembrane region" description="Helical" evidence="6">
    <location>
        <begin position="58"/>
        <end position="85"/>
    </location>
</feature>
<evidence type="ECO:0000256" key="5">
    <source>
        <dbReference type="ARBA" id="ARBA00023136"/>
    </source>
</evidence>
<dbReference type="EMBL" id="LWAF01000001">
    <property type="protein sequence ID" value="ODN31409.1"/>
    <property type="molecule type" value="Genomic_DNA"/>
</dbReference>
<keyword evidence="4 6" id="KW-1133">Transmembrane helix</keyword>
<name>A0A1E3G597_9BACT</name>
<organism evidence="7 8">
    <name type="scientific">Fervidobacterium thailandense</name>
    <dbReference type="NCBI Taxonomy" id="1008305"/>
    <lineage>
        <taxon>Bacteria</taxon>
        <taxon>Thermotogati</taxon>
        <taxon>Thermotogota</taxon>
        <taxon>Thermotogae</taxon>
        <taxon>Thermotogales</taxon>
        <taxon>Fervidobacteriaceae</taxon>
        <taxon>Fervidobacterium</taxon>
    </lineage>
</organism>
<comment type="subcellular location">
    <subcellularLocation>
        <location evidence="1">Membrane</location>
        <topology evidence="1">Multi-pass membrane protein</topology>
    </subcellularLocation>
</comment>
<dbReference type="Proteomes" id="UP000094570">
    <property type="component" value="Unassembled WGS sequence"/>
</dbReference>
<gene>
    <name evidence="7" type="ORF">A4H02_01245</name>
</gene>
<dbReference type="OrthoDB" id="40228at2"/>
<reference evidence="8" key="1">
    <citation type="submission" date="2016-04" db="EMBL/GenBank/DDBJ databases">
        <title>The genome sequence project of a novel Fervidobacterium isolate from a hot spring in Thailand.</title>
        <authorList>
            <person name="Gonzalez J.M."/>
            <person name="Cuecas A."/>
            <person name="Kanoksilapatham W."/>
        </authorList>
    </citation>
    <scope>NUCLEOTIDE SEQUENCE [LARGE SCALE GENOMIC DNA]</scope>
    <source>
        <strain evidence="8">FC2004</strain>
    </source>
</reference>
<keyword evidence="8" id="KW-1185">Reference proteome</keyword>
<dbReference type="InterPro" id="IPR002549">
    <property type="entry name" value="AI-2E-like"/>
</dbReference>
<evidence type="ECO:0000313" key="7">
    <source>
        <dbReference type="EMBL" id="ODN31409.1"/>
    </source>
</evidence>
<proteinExistence type="inferred from homology"/>
<dbReference type="GO" id="GO:0016020">
    <property type="term" value="C:membrane"/>
    <property type="evidence" value="ECO:0007669"/>
    <property type="project" value="UniProtKB-SubCell"/>
</dbReference>
<feature type="transmembrane region" description="Helical" evidence="6">
    <location>
        <begin position="295"/>
        <end position="325"/>
    </location>
</feature>
<evidence type="ECO:0000256" key="1">
    <source>
        <dbReference type="ARBA" id="ARBA00004141"/>
    </source>
</evidence>
<evidence type="ECO:0000313" key="8">
    <source>
        <dbReference type="Proteomes" id="UP000094570"/>
    </source>
</evidence>
<protein>
    <submittedName>
        <fullName evidence="7">AI-2E family transporter</fullName>
    </submittedName>
</protein>
<feature type="transmembrane region" description="Helical" evidence="6">
    <location>
        <begin position="262"/>
        <end position="283"/>
    </location>
</feature>
<evidence type="ECO:0000256" key="6">
    <source>
        <dbReference type="SAM" id="Phobius"/>
    </source>
</evidence>
<dbReference type="AlphaFoldDB" id="A0A1E3G597"/>
<comment type="caution">
    <text evidence="7">The sequence shown here is derived from an EMBL/GenBank/DDBJ whole genome shotgun (WGS) entry which is preliminary data.</text>
</comment>
<comment type="similarity">
    <text evidence="2">Belongs to the autoinducer-2 exporter (AI-2E) (TC 2.A.86) family.</text>
</comment>
<dbReference type="Pfam" id="PF01594">
    <property type="entry name" value="AI-2E_transport"/>
    <property type="match status" value="1"/>
</dbReference>
<feature type="transmembrane region" description="Helical" evidence="6">
    <location>
        <begin position="9"/>
        <end position="27"/>
    </location>
</feature>
<feature type="transmembrane region" description="Helical" evidence="6">
    <location>
        <begin position="198"/>
        <end position="221"/>
    </location>
</feature>
<feature type="transmembrane region" description="Helical" evidence="6">
    <location>
        <begin position="33"/>
        <end position="51"/>
    </location>
</feature>